<evidence type="ECO:0000256" key="7">
    <source>
        <dbReference type="SAM" id="MobiDB-lite"/>
    </source>
</evidence>
<keyword evidence="5" id="KW-0325">Glycoprotein</keyword>
<dbReference type="InterPro" id="IPR027231">
    <property type="entry name" value="Semaphorin"/>
</dbReference>
<evidence type="ECO:0000256" key="8">
    <source>
        <dbReference type="SAM" id="Phobius"/>
    </source>
</evidence>
<proteinExistence type="inferred from homology"/>
<dbReference type="Pfam" id="PF01437">
    <property type="entry name" value="PSI"/>
    <property type="match status" value="1"/>
</dbReference>
<dbReference type="GO" id="GO:0030215">
    <property type="term" value="F:semaphorin receptor binding"/>
    <property type="evidence" value="ECO:0007669"/>
    <property type="project" value="InterPro"/>
</dbReference>
<evidence type="ECO:0000256" key="3">
    <source>
        <dbReference type="ARBA" id="ARBA00023136"/>
    </source>
</evidence>
<dbReference type="InterPro" id="IPR036352">
    <property type="entry name" value="Semap_dom_sf"/>
</dbReference>
<gene>
    <name evidence="10" type="ORF">JRQ81_009585</name>
</gene>
<dbReference type="AlphaFoldDB" id="A0A9Q0XA18"/>
<keyword evidence="4" id="KW-1015">Disulfide bond</keyword>
<feature type="domain" description="Sema" evidence="9">
    <location>
        <begin position="27"/>
        <end position="488"/>
    </location>
</feature>
<evidence type="ECO:0000256" key="4">
    <source>
        <dbReference type="ARBA" id="ARBA00023157"/>
    </source>
</evidence>
<dbReference type="InterPro" id="IPR016201">
    <property type="entry name" value="PSI"/>
</dbReference>
<dbReference type="GO" id="GO:0007411">
    <property type="term" value="P:axon guidance"/>
    <property type="evidence" value="ECO:0007669"/>
    <property type="project" value="TreeGrafter"/>
</dbReference>
<dbReference type="Gene3D" id="3.30.1680.10">
    <property type="entry name" value="ligand-binding face of the semaphorins, domain 2"/>
    <property type="match status" value="1"/>
</dbReference>
<dbReference type="PANTHER" id="PTHR11036:SF15">
    <property type="entry name" value="SEMAPHORIN-4A"/>
    <property type="match status" value="1"/>
</dbReference>
<dbReference type="SMART" id="SM00423">
    <property type="entry name" value="PSI"/>
    <property type="match status" value="1"/>
</dbReference>
<dbReference type="SUPFAM" id="SSF101912">
    <property type="entry name" value="Sema domain"/>
    <property type="match status" value="1"/>
</dbReference>
<dbReference type="Gene3D" id="2.130.10.10">
    <property type="entry name" value="YVTN repeat-like/Quinoprotein amine dehydrogenase"/>
    <property type="match status" value="1"/>
</dbReference>
<dbReference type="OrthoDB" id="9988752at2759"/>
<evidence type="ECO:0000256" key="6">
    <source>
        <dbReference type="PROSITE-ProRule" id="PRU00352"/>
    </source>
</evidence>
<feature type="transmembrane region" description="Helical" evidence="8">
    <location>
        <begin position="660"/>
        <end position="684"/>
    </location>
</feature>
<dbReference type="InterPro" id="IPR013783">
    <property type="entry name" value="Ig-like_fold"/>
</dbReference>
<comment type="subcellular location">
    <subcellularLocation>
        <location evidence="1">Membrane</location>
    </subcellularLocation>
</comment>
<comment type="similarity">
    <text evidence="2">Belongs to the semaphorin family.</text>
</comment>
<dbReference type="GO" id="GO:0001755">
    <property type="term" value="P:neural crest cell migration"/>
    <property type="evidence" value="ECO:0007669"/>
    <property type="project" value="TreeGrafter"/>
</dbReference>
<dbReference type="Gene3D" id="2.60.40.10">
    <property type="entry name" value="Immunoglobulins"/>
    <property type="match status" value="1"/>
</dbReference>
<evidence type="ECO:0000313" key="11">
    <source>
        <dbReference type="Proteomes" id="UP001142489"/>
    </source>
</evidence>
<dbReference type="Proteomes" id="UP001142489">
    <property type="component" value="Unassembled WGS sequence"/>
</dbReference>
<reference evidence="10" key="1">
    <citation type="journal article" date="2023" name="DNA Res.">
        <title>Chromosome-level genome assembly of Phrynocephalus forsythii using third-generation DNA sequencing and Hi-C analysis.</title>
        <authorList>
            <person name="Qi Y."/>
            <person name="Zhao W."/>
            <person name="Zhao Y."/>
            <person name="Niu C."/>
            <person name="Cao S."/>
            <person name="Zhang Y."/>
        </authorList>
    </citation>
    <scope>NUCLEOTIDE SEQUENCE</scope>
    <source>
        <tissue evidence="10">Muscle</tissue>
    </source>
</reference>
<dbReference type="GO" id="GO:0005886">
    <property type="term" value="C:plasma membrane"/>
    <property type="evidence" value="ECO:0007669"/>
    <property type="project" value="TreeGrafter"/>
</dbReference>
<sequence length="779" mass="85440">MKPPGSPYLAGVLLTVAVALAVDLMPRLTFRRGDSSRLITSFSRKGVLNYDTFLLSQDGSTLYVGARDAIVALDISSPDSIQLKGEIPWEPTPGKKDECVFKKKSNETECFNFIRILVQPNETHLYTCGTYAFSPTCAYVDLENFTLVTDAKGQPLLQEGKGLCPFDPRHQNTAIIVDGELYTGTMNNFQGNEPIVTRTLGSRTVLKTDSFLTWLQADAAFVASFNLPASPDHDKVYFFFEETAKEFDFFEKLTVSRVARVCKNDVGGDKVLQKKWTTFLKAQLACTEPGQFPYTVIQHVFAVPEPEGGAVFYGVFASQWQAGTLGSSAVCAFTLNAIAKAFNGKYKEFNKDCSRWMTYSGPAMDPRPGSCSVGPSSDKALTFMKDHFLMDEKVAPTNNRPLLVKHNVKYTRITVHPTQNVLGAPYNVMFMGTDKGFLHKAVVVGTGAHIIEEIQLFEKPEAVRNLLLSLEKGILYVGYSKGVLQIPLANCSVYATCANCVLARDPYCAWDGHKCRNIRQASENMSSWLQDVEAGNPDPGCQRNGVQARAYSRSRNGSEGSTLKILNPPLNSMVRLPCPQASALAKYWWNYTDQEPESGLVIEDDKTLVVVVQKDTRGPYECWANENGYRHPVARYLISSGQPEGDPQGPALPLDEQRSYWVQFVAVTVLLSMTLAVAVALAFFSYHDKLKARSKVQGCSLPEAGGKVSGQEKVPLNGNQSPPPQGPEYQLQGPYQEPATDSAKACCVRVEGDCGAIDADNNRLADGEEAPGATTVVGI</sequence>
<keyword evidence="11" id="KW-1185">Reference proteome</keyword>
<comment type="caution">
    <text evidence="6">Lacks conserved residue(s) required for the propagation of feature annotation.</text>
</comment>
<dbReference type="InterPro" id="IPR015943">
    <property type="entry name" value="WD40/YVTN_repeat-like_dom_sf"/>
</dbReference>
<comment type="caution">
    <text evidence="10">The sequence shown here is derived from an EMBL/GenBank/DDBJ whole genome shotgun (WGS) entry which is preliminary data.</text>
</comment>
<dbReference type="SMART" id="SM00630">
    <property type="entry name" value="Sema"/>
    <property type="match status" value="1"/>
</dbReference>
<dbReference type="InterPro" id="IPR002165">
    <property type="entry name" value="Plexin_repeat"/>
</dbReference>
<evidence type="ECO:0000256" key="5">
    <source>
        <dbReference type="ARBA" id="ARBA00023180"/>
    </source>
</evidence>
<keyword evidence="8" id="KW-0812">Transmembrane</keyword>
<dbReference type="EMBL" id="JAPFRF010000019">
    <property type="protein sequence ID" value="KAJ7307559.1"/>
    <property type="molecule type" value="Genomic_DNA"/>
</dbReference>
<dbReference type="GO" id="GO:0030335">
    <property type="term" value="P:positive regulation of cell migration"/>
    <property type="evidence" value="ECO:0007669"/>
    <property type="project" value="TreeGrafter"/>
</dbReference>
<feature type="region of interest" description="Disordered" evidence="7">
    <location>
        <begin position="704"/>
        <end position="736"/>
    </location>
</feature>
<accession>A0A9Q0XA18</accession>
<dbReference type="SUPFAM" id="SSF103575">
    <property type="entry name" value="Plexin repeat"/>
    <property type="match status" value="1"/>
</dbReference>
<evidence type="ECO:0000313" key="10">
    <source>
        <dbReference type="EMBL" id="KAJ7307559.1"/>
    </source>
</evidence>
<protein>
    <recommendedName>
        <fullName evidence="9">Sema domain-containing protein</fullName>
    </recommendedName>
</protein>
<keyword evidence="3 8" id="KW-0472">Membrane</keyword>
<evidence type="ECO:0000256" key="2">
    <source>
        <dbReference type="ARBA" id="ARBA00009492"/>
    </source>
</evidence>
<dbReference type="PANTHER" id="PTHR11036">
    <property type="entry name" value="SEMAPHORIN"/>
    <property type="match status" value="1"/>
</dbReference>
<dbReference type="GO" id="GO:0071526">
    <property type="term" value="P:semaphorin-plexin signaling pathway"/>
    <property type="evidence" value="ECO:0007669"/>
    <property type="project" value="TreeGrafter"/>
</dbReference>
<organism evidence="10 11">
    <name type="scientific">Phrynocephalus forsythii</name>
    <dbReference type="NCBI Taxonomy" id="171643"/>
    <lineage>
        <taxon>Eukaryota</taxon>
        <taxon>Metazoa</taxon>
        <taxon>Chordata</taxon>
        <taxon>Craniata</taxon>
        <taxon>Vertebrata</taxon>
        <taxon>Euteleostomi</taxon>
        <taxon>Lepidosauria</taxon>
        <taxon>Squamata</taxon>
        <taxon>Bifurcata</taxon>
        <taxon>Unidentata</taxon>
        <taxon>Episquamata</taxon>
        <taxon>Toxicofera</taxon>
        <taxon>Iguania</taxon>
        <taxon>Acrodonta</taxon>
        <taxon>Agamidae</taxon>
        <taxon>Agaminae</taxon>
        <taxon>Phrynocephalus</taxon>
    </lineage>
</organism>
<keyword evidence="8" id="KW-1133">Transmembrane helix</keyword>
<evidence type="ECO:0000256" key="1">
    <source>
        <dbReference type="ARBA" id="ARBA00004370"/>
    </source>
</evidence>
<dbReference type="FunFam" id="2.130.10.10:FF:000257">
    <property type="entry name" value="semaphorin-4A isoform X2"/>
    <property type="match status" value="1"/>
</dbReference>
<dbReference type="PROSITE" id="PS51004">
    <property type="entry name" value="SEMA"/>
    <property type="match status" value="1"/>
</dbReference>
<dbReference type="GO" id="GO:0045499">
    <property type="term" value="F:chemorepellent activity"/>
    <property type="evidence" value="ECO:0007669"/>
    <property type="project" value="TreeGrafter"/>
</dbReference>
<dbReference type="Pfam" id="PF01403">
    <property type="entry name" value="Sema"/>
    <property type="match status" value="1"/>
</dbReference>
<name>A0A9Q0XA18_9SAUR</name>
<evidence type="ECO:0000259" key="9">
    <source>
        <dbReference type="PROSITE" id="PS51004"/>
    </source>
</evidence>
<dbReference type="InterPro" id="IPR001627">
    <property type="entry name" value="Semap_dom"/>
</dbReference>